<comment type="caution">
    <text evidence="16">The sequence shown here is derived from an EMBL/GenBank/DDBJ whole genome shotgun (WGS) entry which is preliminary data.</text>
</comment>
<gene>
    <name evidence="16" type="primary">CWC24</name>
    <name evidence="16" type="ORF">OC842_002774</name>
</gene>
<evidence type="ECO:0000256" key="2">
    <source>
        <dbReference type="ARBA" id="ARBA00009161"/>
    </source>
</evidence>
<evidence type="ECO:0000256" key="13">
    <source>
        <dbReference type="SAM" id="MobiDB-lite"/>
    </source>
</evidence>
<feature type="region of interest" description="Disordered" evidence="13">
    <location>
        <begin position="373"/>
        <end position="402"/>
    </location>
</feature>
<evidence type="ECO:0000256" key="8">
    <source>
        <dbReference type="ARBA" id="ARBA00022833"/>
    </source>
</evidence>
<dbReference type="SUPFAM" id="SSF57850">
    <property type="entry name" value="RING/U-box"/>
    <property type="match status" value="1"/>
</dbReference>
<dbReference type="SMART" id="SM00356">
    <property type="entry name" value="ZnF_C3H1"/>
    <property type="match status" value="1"/>
</dbReference>
<evidence type="ECO:0000256" key="7">
    <source>
        <dbReference type="ARBA" id="ARBA00022771"/>
    </source>
</evidence>
<evidence type="ECO:0000256" key="11">
    <source>
        <dbReference type="PROSITE-ProRule" id="PRU00723"/>
    </source>
</evidence>
<dbReference type="InterPro" id="IPR000571">
    <property type="entry name" value="Znf_CCCH"/>
</dbReference>
<feature type="region of interest" description="Disordered" evidence="13">
    <location>
        <begin position="1"/>
        <end position="188"/>
    </location>
</feature>
<dbReference type="GO" id="GO:0008270">
    <property type="term" value="F:zinc ion binding"/>
    <property type="evidence" value="ECO:0007669"/>
    <property type="project" value="UniProtKB-KW"/>
</dbReference>
<feature type="domain" description="C3H1-type" evidence="15">
    <location>
        <begin position="236"/>
        <end position="264"/>
    </location>
</feature>
<evidence type="ECO:0000256" key="1">
    <source>
        <dbReference type="ARBA" id="ARBA00003777"/>
    </source>
</evidence>
<keyword evidence="6 12" id="KW-0747">Spliceosome</keyword>
<dbReference type="Pfam" id="PF13920">
    <property type="entry name" value="zf-C3HC4_3"/>
    <property type="match status" value="1"/>
</dbReference>
<keyword evidence="10 12" id="KW-0508">mRNA splicing</keyword>
<comment type="subunit">
    <text evidence="3 12">Associated with the spliceosome.</text>
</comment>
<feature type="compositionally biased region" description="Low complexity" evidence="13">
    <location>
        <begin position="33"/>
        <end position="48"/>
    </location>
</feature>
<comment type="subcellular location">
    <subcellularLocation>
        <location evidence="12">Nucleus</location>
    </subcellularLocation>
</comment>
<feature type="compositionally biased region" description="Basic and acidic residues" evidence="13">
    <location>
        <begin position="148"/>
        <end position="159"/>
    </location>
</feature>
<evidence type="ECO:0000259" key="15">
    <source>
        <dbReference type="PROSITE" id="PS50103"/>
    </source>
</evidence>
<keyword evidence="16" id="KW-0012">Acyltransferase</keyword>
<protein>
    <recommendedName>
        <fullName evidence="4 12">Pre-mRNA-splicing factor CWC24</fullName>
    </recommendedName>
</protein>
<feature type="domain" description="RING-type" evidence="14">
    <location>
        <begin position="310"/>
        <end position="347"/>
    </location>
</feature>
<evidence type="ECO:0000256" key="12">
    <source>
        <dbReference type="RuleBase" id="RU367110"/>
    </source>
</evidence>
<dbReference type="InterPro" id="IPR013083">
    <property type="entry name" value="Znf_RING/FYVE/PHD"/>
</dbReference>
<dbReference type="SUPFAM" id="SSF90229">
    <property type="entry name" value="CCCH zinc finger"/>
    <property type="match status" value="1"/>
</dbReference>
<keyword evidence="12" id="KW-0507">mRNA processing</keyword>
<dbReference type="FunFam" id="3.30.40.10:FF:000045">
    <property type="entry name" value="RING finger protein 113A"/>
    <property type="match status" value="1"/>
</dbReference>
<evidence type="ECO:0000256" key="5">
    <source>
        <dbReference type="ARBA" id="ARBA00022723"/>
    </source>
</evidence>
<dbReference type="AlphaFoldDB" id="A0AAN6GCN3"/>
<dbReference type="Pfam" id="PF00642">
    <property type="entry name" value="zf-CCCH"/>
    <property type="match status" value="1"/>
</dbReference>
<keyword evidence="12" id="KW-0539">Nucleus</keyword>
<accession>A0AAN6GCN3</accession>
<keyword evidence="8 11" id="KW-0862">Zinc</keyword>
<feature type="compositionally biased region" description="Basic and acidic residues" evidence="13">
    <location>
        <begin position="373"/>
        <end position="383"/>
    </location>
</feature>
<keyword evidence="7 11" id="KW-0863">Zinc-finger</keyword>
<dbReference type="GO" id="GO:0006397">
    <property type="term" value="P:mRNA processing"/>
    <property type="evidence" value="ECO:0007669"/>
    <property type="project" value="UniProtKB-KW"/>
</dbReference>
<dbReference type="InterPro" id="IPR017907">
    <property type="entry name" value="Znf_RING_CS"/>
</dbReference>
<dbReference type="GO" id="GO:0016746">
    <property type="term" value="F:acyltransferase activity"/>
    <property type="evidence" value="ECO:0007669"/>
    <property type="project" value="UniProtKB-KW"/>
</dbReference>
<dbReference type="Gene3D" id="3.30.40.10">
    <property type="entry name" value="Zinc/RING finger domain, C3HC4 (zinc finger)"/>
    <property type="match status" value="1"/>
</dbReference>
<name>A0AAN6GCN3_9BASI</name>
<keyword evidence="9 12" id="KW-0238">DNA-binding</keyword>
<sequence length="402" mass="43026">MADPATPAEAGASDAPVFKKKAPRNRDVRARPAAEASGASSSSGATGAYDAEGSRAAAAEHHPGGGGEEDEEPARSEVVLKRKAPSMSNPLVQRTAGAVSLANKRQRLGSDEDDDEYASIGAVDRFGERTVHSSSALRRGGDGGDAPSSRDKARDDATRGRNWNGADGDEEDDAPGSSSLKLSKDDPEAVDDGLYRGLSAYKSHAPAVRDDGSSSKVRAKGPIKPTANIRTISVVDYQPDVCKDYKETGYCGFGDTCKFLHDRSDYLAGWQLALVPEAYSGGKRRDDVSLGVLEGGGELDEEDEEIPFACLICRQPFTEPVVTRCGHYFCMACAIKRYAKNPKCFACGKPTNGIFNAATKIIERMEKKREAKAESLRERRKAWGQEGEEQNSGEILDGVEIG</sequence>
<keyword evidence="16" id="KW-0808">Transferase</keyword>
<keyword evidence="5 11" id="KW-0479">Metal-binding</keyword>
<dbReference type="InterPro" id="IPR036855">
    <property type="entry name" value="Znf_CCCH_sf"/>
</dbReference>
<organism evidence="16 17">
    <name type="scientific">Tilletia horrida</name>
    <dbReference type="NCBI Taxonomy" id="155126"/>
    <lineage>
        <taxon>Eukaryota</taxon>
        <taxon>Fungi</taxon>
        <taxon>Dikarya</taxon>
        <taxon>Basidiomycota</taxon>
        <taxon>Ustilaginomycotina</taxon>
        <taxon>Exobasidiomycetes</taxon>
        <taxon>Tilletiales</taxon>
        <taxon>Tilletiaceae</taxon>
        <taxon>Tilletia</taxon>
    </lineage>
</organism>
<evidence type="ECO:0000256" key="9">
    <source>
        <dbReference type="ARBA" id="ARBA00023125"/>
    </source>
</evidence>
<evidence type="ECO:0000259" key="14">
    <source>
        <dbReference type="PROSITE" id="PS50089"/>
    </source>
</evidence>
<dbReference type="PANTHER" id="PTHR12930">
    <property type="entry name" value="ZINC FINGER PROTEIN 183"/>
    <property type="match status" value="1"/>
</dbReference>
<keyword evidence="17" id="KW-1185">Reference proteome</keyword>
<dbReference type="SMART" id="SM00184">
    <property type="entry name" value="RING"/>
    <property type="match status" value="1"/>
</dbReference>
<dbReference type="GO" id="GO:0003677">
    <property type="term" value="F:DNA binding"/>
    <property type="evidence" value="ECO:0007669"/>
    <property type="project" value="UniProtKB-UniRule"/>
</dbReference>
<comment type="function">
    <text evidence="1 12">Involved in pre-mRNA splicing.</text>
</comment>
<reference evidence="16" key="1">
    <citation type="journal article" date="2023" name="PhytoFront">
        <title>Draft Genome Resources of Seven Strains of Tilletia horrida, Causal Agent of Kernel Smut of Rice.</title>
        <authorList>
            <person name="Khanal S."/>
            <person name="Antony Babu S."/>
            <person name="Zhou X.G."/>
        </authorList>
    </citation>
    <scope>NUCLEOTIDE SEQUENCE</scope>
    <source>
        <strain evidence="16">TX3</strain>
    </source>
</reference>
<dbReference type="GO" id="GO:0034247">
    <property type="term" value="P:snoRNA splicing"/>
    <property type="evidence" value="ECO:0007669"/>
    <property type="project" value="TreeGrafter"/>
</dbReference>
<dbReference type="PANTHER" id="PTHR12930:SF0">
    <property type="entry name" value="RING FINGER PROTEIN 113B"/>
    <property type="match status" value="1"/>
</dbReference>
<dbReference type="PROSITE" id="PS50089">
    <property type="entry name" value="ZF_RING_2"/>
    <property type="match status" value="1"/>
</dbReference>
<dbReference type="EMBL" id="JAPDMQ010000125">
    <property type="protein sequence ID" value="KAK0534001.1"/>
    <property type="molecule type" value="Genomic_DNA"/>
</dbReference>
<dbReference type="CDD" id="cd16539">
    <property type="entry name" value="RING-HC_RNF113A_B"/>
    <property type="match status" value="1"/>
</dbReference>
<proteinExistence type="inferred from homology"/>
<evidence type="ECO:0000313" key="17">
    <source>
        <dbReference type="Proteomes" id="UP001176521"/>
    </source>
</evidence>
<evidence type="ECO:0000256" key="3">
    <source>
        <dbReference type="ARBA" id="ARBA00011524"/>
    </source>
</evidence>
<evidence type="ECO:0000256" key="6">
    <source>
        <dbReference type="ARBA" id="ARBA00022728"/>
    </source>
</evidence>
<dbReference type="Proteomes" id="UP001176521">
    <property type="component" value="Unassembled WGS sequence"/>
</dbReference>
<dbReference type="PROSITE" id="PS00518">
    <property type="entry name" value="ZF_RING_1"/>
    <property type="match status" value="1"/>
</dbReference>
<dbReference type="GO" id="GO:0005684">
    <property type="term" value="C:U2-type spliceosomal complex"/>
    <property type="evidence" value="ECO:0007669"/>
    <property type="project" value="TreeGrafter"/>
</dbReference>
<comment type="similarity">
    <text evidence="2 12">Belongs to the CWC24 family.</text>
</comment>
<evidence type="ECO:0000313" key="16">
    <source>
        <dbReference type="EMBL" id="KAK0534001.1"/>
    </source>
</evidence>
<evidence type="ECO:0000256" key="4">
    <source>
        <dbReference type="ARBA" id="ARBA00020647"/>
    </source>
</evidence>
<dbReference type="PROSITE" id="PS50103">
    <property type="entry name" value="ZF_C3H1"/>
    <property type="match status" value="1"/>
</dbReference>
<dbReference type="InterPro" id="IPR001841">
    <property type="entry name" value="Znf_RING"/>
</dbReference>
<dbReference type="InterPro" id="IPR039971">
    <property type="entry name" value="CWC24-like"/>
</dbReference>
<feature type="zinc finger region" description="C3H1-type" evidence="11">
    <location>
        <begin position="236"/>
        <end position="264"/>
    </location>
</feature>
<evidence type="ECO:0000256" key="10">
    <source>
        <dbReference type="ARBA" id="ARBA00023187"/>
    </source>
</evidence>